<dbReference type="AlphaFoldDB" id="A0A843UTH5"/>
<feature type="domain" description="Transposase Tnp1/En/Spm-like" evidence="1">
    <location>
        <begin position="52"/>
        <end position="98"/>
    </location>
</feature>
<keyword evidence="3" id="KW-1185">Reference proteome</keyword>
<reference evidence="2" key="1">
    <citation type="submission" date="2017-07" db="EMBL/GenBank/DDBJ databases">
        <title>Taro Niue Genome Assembly and Annotation.</title>
        <authorList>
            <person name="Atibalentja N."/>
            <person name="Keating K."/>
            <person name="Fields C.J."/>
        </authorList>
    </citation>
    <scope>NUCLEOTIDE SEQUENCE</scope>
    <source>
        <strain evidence="2">Niue_2</strain>
        <tissue evidence="2">Leaf</tissue>
    </source>
</reference>
<dbReference type="EMBL" id="NMUH01000849">
    <property type="protein sequence ID" value="MQL85776.1"/>
    <property type="molecule type" value="Genomic_DNA"/>
</dbReference>
<sequence length="106" mass="11803">VVVGNNGALNGRFNRENYINHSATTESSAGSYVVPLPEKNTCYLLGFTFDRVAEGKIISKDPRKEVDGQPLGDEYYEVYVAKVLSREDDDGCLQSYEDRAKKVSFS</sequence>
<comment type="caution">
    <text evidence="2">The sequence shown here is derived from an EMBL/GenBank/DDBJ whole genome shotgun (WGS) entry which is preliminary data.</text>
</comment>
<gene>
    <name evidence="2" type="ORF">Taro_018298</name>
</gene>
<protein>
    <recommendedName>
        <fullName evidence="1">Transposase Tnp1/En/Spm-like domain-containing protein</fullName>
    </recommendedName>
</protein>
<dbReference type="InterPro" id="IPR004264">
    <property type="entry name" value="Transposase_23"/>
</dbReference>
<evidence type="ECO:0000313" key="2">
    <source>
        <dbReference type="EMBL" id="MQL85776.1"/>
    </source>
</evidence>
<evidence type="ECO:0000313" key="3">
    <source>
        <dbReference type="Proteomes" id="UP000652761"/>
    </source>
</evidence>
<accession>A0A843UTH5</accession>
<dbReference type="Proteomes" id="UP000652761">
    <property type="component" value="Unassembled WGS sequence"/>
</dbReference>
<name>A0A843UTH5_COLES</name>
<evidence type="ECO:0000259" key="1">
    <source>
        <dbReference type="Pfam" id="PF03017"/>
    </source>
</evidence>
<organism evidence="2 3">
    <name type="scientific">Colocasia esculenta</name>
    <name type="common">Wild taro</name>
    <name type="synonym">Arum esculentum</name>
    <dbReference type="NCBI Taxonomy" id="4460"/>
    <lineage>
        <taxon>Eukaryota</taxon>
        <taxon>Viridiplantae</taxon>
        <taxon>Streptophyta</taxon>
        <taxon>Embryophyta</taxon>
        <taxon>Tracheophyta</taxon>
        <taxon>Spermatophyta</taxon>
        <taxon>Magnoliopsida</taxon>
        <taxon>Liliopsida</taxon>
        <taxon>Araceae</taxon>
        <taxon>Aroideae</taxon>
        <taxon>Colocasieae</taxon>
        <taxon>Colocasia</taxon>
    </lineage>
</organism>
<feature type="non-terminal residue" evidence="2">
    <location>
        <position position="106"/>
    </location>
</feature>
<proteinExistence type="predicted"/>
<dbReference type="Pfam" id="PF03017">
    <property type="entry name" value="Transposase_23"/>
    <property type="match status" value="1"/>
</dbReference>